<dbReference type="PANTHER" id="PTHR10545">
    <property type="entry name" value="DIAMINE N-ACETYLTRANSFERASE"/>
    <property type="match status" value="1"/>
</dbReference>
<dbReference type="OrthoDB" id="9805924at2"/>
<name>A0A1I3G4K5_9PSED</name>
<evidence type="ECO:0000256" key="2">
    <source>
        <dbReference type="ARBA" id="ARBA00022679"/>
    </source>
</evidence>
<dbReference type="InterPro" id="IPR016181">
    <property type="entry name" value="Acyl_CoA_acyltransferase"/>
</dbReference>
<evidence type="ECO:0000256" key="1">
    <source>
        <dbReference type="ARBA" id="ARBA00008694"/>
    </source>
</evidence>
<keyword evidence="3 5" id="KW-0012">Acyltransferase</keyword>
<accession>A0A1I3G4K5</accession>
<dbReference type="InterPro" id="IPR051016">
    <property type="entry name" value="Diverse_Substrate_AcTransf"/>
</dbReference>
<keyword evidence="2 5" id="KW-0808">Transferase</keyword>
<dbReference type="Proteomes" id="UP000243606">
    <property type="component" value="Unassembled WGS sequence"/>
</dbReference>
<organism evidence="5 6">
    <name type="scientific">Pseudomonas guineae</name>
    <dbReference type="NCBI Taxonomy" id="425504"/>
    <lineage>
        <taxon>Bacteria</taxon>
        <taxon>Pseudomonadati</taxon>
        <taxon>Pseudomonadota</taxon>
        <taxon>Gammaproteobacteria</taxon>
        <taxon>Pseudomonadales</taxon>
        <taxon>Pseudomonadaceae</taxon>
        <taxon>Pseudomonas</taxon>
    </lineage>
</organism>
<dbReference type="PROSITE" id="PS51186">
    <property type="entry name" value="GNAT"/>
    <property type="match status" value="1"/>
</dbReference>
<dbReference type="AlphaFoldDB" id="A0A1I3G4K5"/>
<proteinExistence type="inferred from homology"/>
<dbReference type="InterPro" id="IPR000182">
    <property type="entry name" value="GNAT_dom"/>
</dbReference>
<sequence length="159" mass="17688">MPLHIRPATVADAALILSFITDLAIYEKAEHEVKTDVAGIEASLFSPDSRTHALICEYAGQPIGYAVYFFNYSTWLGKHGLFLEDLYITPEKRGVGAGKALLRHLAQLAVGKGCGRFEWAVLDWNQPAIDFYQSFGACPQDEWTTYRLTGQALLDFARS</sequence>
<gene>
    <name evidence="5" type="ORF">SAMN05216206_1777</name>
</gene>
<protein>
    <submittedName>
        <fullName evidence="5">L-amino acid N-acyltransferase YncA</fullName>
    </submittedName>
</protein>
<evidence type="ECO:0000313" key="6">
    <source>
        <dbReference type="Proteomes" id="UP000243606"/>
    </source>
</evidence>
<dbReference type="SUPFAM" id="SSF55729">
    <property type="entry name" value="Acyl-CoA N-acyltransferases (Nat)"/>
    <property type="match status" value="1"/>
</dbReference>
<dbReference type="RefSeq" id="WP_090241394.1">
    <property type="nucleotide sequence ID" value="NZ_FOQL01000001.1"/>
</dbReference>
<dbReference type="EMBL" id="FOQL01000001">
    <property type="protein sequence ID" value="SFI18192.1"/>
    <property type="molecule type" value="Genomic_DNA"/>
</dbReference>
<comment type="similarity">
    <text evidence="1">Belongs to the acetyltransferase family.</text>
</comment>
<dbReference type="Gene3D" id="3.40.630.30">
    <property type="match status" value="1"/>
</dbReference>
<reference evidence="6" key="1">
    <citation type="submission" date="2016-10" db="EMBL/GenBank/DDBJ databases">
        <authorList>
            <person name="Varghese N."/>
            <person name="Submissions S."/>
        </authorList>
    </citation>
    <scope>NUCLEOTIDE SEQUENCE [LARGE SCALE GENOMIC DNA]</scope>
    <source>
        <strain evidence="6">LMG 24016</strain>
    </source>
</reference>
<dbReference type="Pfam" id="PF00583">
    <property type="entry name" value="Acetyltransf_1"/>
    <property type="match status" value="1"/>
</dbReference>
<feature type="domain" description="N-acetyltransferase" evidence="4">
    <location>
        <begin position="3"/>
        <end position="158"/>
    </location>
</feature>
<evidence type="ECO:0000259" key="4">
    <source>
        <dbReference type="PROSITE" id="PS51186"/>
    </source>
</evidence>
<keyword evidence="6" id="KW-1185">Reference proteome</keyword>
<dbReference type="CDD" id="cd04301">
    <property type="entry name" value="NAT_SF"/>
    <property type="match status" value="1"/>
</dbReference>
<dbReference type="STRING" id="425504.SAMN05216206_1777"/>
<dbReference type="FunFam" id="3.40.630.30:FF:000064">
    <property type="entry name" value="GNAT family acetyltransferase"/>
    <property type="match status" value="1"/>
</dbReference>
<dbReference type="PANTHER" id="PTHR10545:SF29">
    <property type="entry name" value="GH14572P-RELATED"/>
    <property type="match status" value="1"/>
</dbReference>
<dbReference type="GO" id="GO:0008080">
    <property type="term" value="F:N-acetyltransferase activity"/>
    <property type="evidence" value="ECO:0007669"/>
    <property type="project" value="TreeGrafter"/>
</dbReference>
<evidence type="ECO:0000256" key="3">
    <source>
        <dbReference type="ARBA" id="ARBA00023315"/>
    </source>
</evidence>
<evidence type="ECO:0000313" key="5">
    <source>
        <dbReference type="EMBL" id="SFI18192.1"/>
    </source>
</evidence>